<protein>
    <submittedName>
        <fullName evidence="2">Alpha/beta hydrolase family protein</fullName>
    </submittedName>
</protein>
<proteinExistence type="predicted"/>
<dbReference type="Pfam" id="PF12697">
    <property type="entry name" value="Abhydrolase_6"/>
    <property type="match status" value="1"/>
</dbReference>
<accession>A0A6N3H1W3</accession>
<organism evidence="2">
    <name type="scientific">Flavonifractor plautii</name>
    <name type="common">Fusobacterium plautii</name>
    <dbReference type="NCBI Taxonomy" id="292800"/>
    <lineage>
        <taxon>Bacteria</taxon>
        <taxon>Bacillati</taxon>
        <taxon>Bacillota</taxon>
        <taxon>Clostridia</taxon>
        <taxon>Eubacteriales</taxon>
        <taxon>Oscillospiraceae</taxon>
        <taxon>Flavonifractor</taxon>
    </lineage>
</organism>
<dbReference type="SUPFAM" id="SSF53474">
    <property type="entry name" value="alpha/beta-Hydrolases"/>
    <property type="match status" value="1"/>
</dbReference>
<dbReference type="PANTHER" id="PTHR43194:SF2">
    <property type="entry name" value="PEROXISOMAL MEMBRANE PROTEIN LPX1"/>
    <property type="match status" value="1"/>
</dbReference>
<dbReference type="RefSeq" id="WP_156622348.1">
    <property type="nucleotide sequence ID" value="NZ_CACRUB010000053.1"/>
</dbReference>
<dbReference type="PANTHER" id="PTHR43194">
    <property type="entry name" value="HYDROLASE ALPHA/BETA FOLD FAMILY"/>
    <property type="match status" value="1"/>
</dbReference>
<dbReference type="InterPro" id="IPR050228">
    <property type="entry name" value="Carboxylesterase_BioH"/>
</dbReference>
<evidence type="ECO:0000259" key="1">
    <source>
        <dbReference type="Pfam" id="PF12697"/>
    </source>
</evidence>
<dbReference type="Gene3D" id="3.40.50.1820">
    <property type="entry name" value="alpha/beta hydrolase"/>
    <property type="match status" value="1"/>
</dbReference>
<dbReference type="InterPro" id="IPR000073">
    <property type="entry name" value="AB_hydrolase_1"/>
</dbReference>
<dbReference type="EMBL" id="CACRUB010000053">
    <property type="protein sequence ID" value="VYU70924.1"/>
    <property type="molecule type" value="Genomic_DNA"/>
</dbReference>
<evidence type="ECO:0000313" key="2">
    <source>
        <dbReference type="EMBL" id="VYU70924.1"/>
    </source>
</evidence>
<reference evidence="2" key="1">
    <citation type="submission" date="2019-11" db="EMBL/GenBank/DDBJ databases">
        <authorList>
            <person name="Feng L."/>
        </authorList>
    </citation>
    <scope>NUCLEOTIDE SEQUENCE</scope>
    <source>
        <strain evidence="2">FplautiiLFYP42</strain>
    </source>
</reference>
<name>A0A6N3H1W3_FLAPL</name>
<sequence>MNFHTFGAEGRPSILLIHGGGNAWWNYLRQARRLAEDYHVILPTLDGHGEEYARPYVSTEASAEGILRYVDAHCGGRLFFLGGVSLGGQIVMELLARRPGVAEKALIDGSICIPQPRMAKFCIASLRLGWGLLFSRGACRMQMALLRRMPRLRFPAELEALYLQDMPRLRRETLETMYRTYMGTYSLKDAVAGTTAQVEYWYGEREMACVKASARLFQSRVPSCRIRAIPGANHGTLTVYRPEEWLERVRPFLEETPVSRTDR</sequence>
<gene>
    <name evidence="2" type="ORF">FPLFYP42_03547</name>
</gene>
<dbReference type="GO" id="GO:0016787">
    <property type="term" value="F:hydrolase activity"/>
    <property type="evidence" value="ECO:0007669"/>
    <property type="project" value="UniProtKB-KW"/>
</dbReference>
<keyword evidence="2" id="KW-0378">Hydrolase</keyword>
<dbReference type="InterPro" id="IPR029058">
    <property type="entry name" value="AB_hydrolase_fold"/>
</dbReference>
<feature type="domain" description="AB hydrolase-1" evidence="1">
    <location>
        <begin position="14"/>
        <end position="245"/>
    </location>
</feature>
<dbReference type="AlphaFoldDB" id="A0A6N3H1W3"/>